<dbReference type="GO" id="GO:0004177">
    <property type="term" value="F:aminopeptidase activity"/>
    <property type="evidence" value="ECO:0007669"/>
    <property type="project" value="UniProtKB-KW"/>
</dbReference>
<evidence type="ECO:0000313" key="2">
    <source>
        <dbReference type="EMBL" id="EAP86362.1"/>
    </source>
</evidence>
<dbReference type="Gene3D" id="1.10.390.10">
    <property type="entry name" value="Neutral Protease Domain 2"/>
    <property type="match status" value="1"/>
</dbReference>
<protein>
    <submittedName>
        <fullName evidence="2">Aminopeptidase N</fullName>
    </submittedName>
</protein>
<dbReference type="HOGENOM" id="CLU_013583_0_0_10"/>
<dbReference type="OrthoDB" id="9813075at2"/>
<sequence>MSIRKILLFFCLVASVNSLFAQHATSLNVKLNDDLHQLEIQQELTFVNTSADSLSEIYLLDWANSFSDKTTPLGKRFSEDYLRRFYFAKPEERGHTTIHKLTNSRSQDLVWERPKDKQDIIKVTLPTPLAPNASFEFKLTYTVKIPDEKFTRYGFYENGDLKLRYWYIRPSVYTTEWKAYSHKNLDDQFVPKSNITITIEVANDKVVTSSLNTSERVDGDKKIVTLTGNNRIENKLYITSENTFDKIITDYTSIETNIDDDDLPEEAKALAVDRILSYLDTELGSYPHEKILVTNEDYLANPVYGLNQLPDFINPFPDGFQYEIKLLKTITNNYLENTLLLNPREEKWVHDGIHIKILMDYVDRYYPKMKLLGSLSDFFGIRWFHAAELEFNDQYPYLFMNMARMNLDQALTTPTDSLVKFNQNIANAYKSGTGFEYLEDYLGTEEVKITMKEFYQNFKLKEVSSTDFMTLLQKNASKDLSWYFEDYVGTNKKIDFRIKRVKKTKDSLTVTIKNKRNAKMPVSLYGIKDGRVITKDWVEPFLGTQTVTIPRDSSERVALNYEGIIPEFNQRDNYKSVSKLTAKPIQFRLLQDIEDPKYAQTFFIPEFDYNIYDGVAIGLKMYNKAVLSKNLAYKISPKYGFGSNTIVGSASIYNTHYFDNSNLNAVRYGVGGTTFSYANDLFYRKYTPYLTFYFRDTYLRNNEKQRLNFRYVAVERDRDQLNVVDEPDYGVFNARYIYSNPNLVNYFSGYVDYQLSDSFSKISASATYRKLFLNNRQLNLRVFAGAFLYNDNTNSDYFSFALDRPTDYLFDYNYYGRSEESGLFSQQIIPAEGFFKSKLEPAFANQWMTTLNGSTNIWKWIFAYGDAGLIKNRGSNPKFVYDTGVRASLVADYFEIFFPVYSNNGWEIAQDNYDEKIRFIVTLDIQTLIKLFTREWY</sequence>
<keyword evidence="3" id="KW-1185">Reference proteome</keyword>
<accession>A3U976</accession>
<name>A3U976_CROAH</name>
<evidence type="ECO:0000256" key="1">
    <source>
        <dbReference type="SAM" id="SignalP"/>
    </source>
</evidence>
<dbReference type="KEGG" id="cat:CA2559_10018"/>
<proteinExistence type="predicted"/>
<dbReference type="AlphaFoldDB" id="A3U976"/>
<dbReference type="Proteomes" id="UP000002297">
    <property type="component" value="Chromosome"/>
</dbReference>
<evidence type="ECO:0000313" key="3">
    <source>
        <dbReference type="Proteomes" id="UP000002297"/>
    </source>
</evidence>
<dbReference type="eggNOG" id="COG0308">
    <property type="taxonomic scope" value="Bacteria"/>
</dbReference>
<dbReference type="EMBL" id="CP002046">
    <property type="protein sequence ID" value="EAP86362.1"/>
    <property type="molecule type" value="Genomic_DNA"/>
</dbReference>
<keyword evidence="1" id="KW-0732">Signal</keyword>
<dbReference type="RefSeq" id="WP_013187747.1">
    <property type="nucleotide sequence ID" value="NC_014230.1"/>
</dbReference>
<reference evidence="2 3" key="1">
    <citation type="journal article" date="2010" name="J. Bacteriol.">
        <title>The complete genome sequence of Croceibacter atlanticus HTCC2559T.</title>
        <authorList>
            <person name="Oh H.M."/>
            <person name="Kang I."/>
            <person name="Ferriera S."/>
            <person name="Giovannoni S.J."/>
            <person name="Cho J.C."/>
        </authorList>
    </citation>
    <scope>NUCLEOTIDE SEQUENCE [LARGE SCALE GENOMIC DNA]</scope>
    <source>
        <strain evidence="3">ATCC BAA-628 / HTCC2559 / KCTC 12090</strain>
    </source>
</reference>
<organism evidence="2 3">
    <name type="scientific">Croceibacter atlanticus (strain ATCC BAA-628 / JCM 21780 / CIP 108009 / IAM 15332 / KCTC 12090 / HTCC2559)</name>
    <dbReference type="NCBI Taxonomy" id="216432"/>
    <lineage>
        <taxon>Bacteria</taxon>
        <taxon>Pseudomonadati</taxon>
        <taxon>Bacteroidota</taxon>
        <taxon>Flavobacteriia</taxon>
        <taxon>Flavobacteriales</taxon>
        <taxon>Flavobacteriaceae</taxon>
        <taxon>Croceibacter</taxon>
    </lineage>
</organism>
<keyword evidence="2" id="KW-0031">Aminopeptidase</keyword>
<keyword evidence="2" id="KW-0645">Protease</keyword>
<feature type="chain" id="PRO_5002659093" evidence="1">
    <location>
        <begin position="22"/>
        <end position="937"/>
    </location>
</feature>
<dbReference type="STRING" id="216432.CA2559_10018"/>
<dbReference type="InterPro" id="IPR027268">
    <property type="entry name" value="Peptidase_M4/M1_CTD_sf"/>
</dbReference>
<keyword evidence="2" id="KW-0378">Hydrolase</keyword>
<dbReference type="GeneID" id="89453748"/>
<feature type="signal peptide" evidence="1">
    <location>
        <begin position="1"/>
        <end position="21"/>
    </location>
</feature>
<gene>
    <name evidence="2" type="ordered locus">CA2559_10018</name>
</gene>